<dbReference type="OrthoDB" id="446306at2759"/>
<dbReference type="Proteomes" id="UP000186817">
    <property type="component" value="Unassembled WGS sequence"/>
</dbReference>
<comment type="caution">
    <text evidence="1">The sequence shown here is derived from an EMBL/GenBank/DDBJ whole genome shotgun (WGS) entry which is preliminary data.</text>
</comment>
<gene>
    <name evidence="1" type="ORF">AK812_SmicGene47929</name>
</gene>
<evidence type="ECO:0000313" key="2">
    <source>
        <dbReference type="Proteomes" id="UP000186817"/>
    </source>
</evidence>
<proteinExistence type="predicted"/>
<sequence>EDWVLIEVLTAFYGLVNAPSTWRKTVVRVLLALQYIESVFDPCLYYLPYSPDEIEREGQRGCAGVVLLDVDDFAQGGNERHQKLMQQLKERFRFGKWRCLYGGHGEYLGRTVRQREDFEVRVDMQRYIEEKLRPITLPRERMRQGDDAVLTEKEVTMLRGAGGSLLWVGKECRPDVAAACAMSMSWGSAGPTIKHIKAVNKTINELKKTSDVYLRILPVPLANGIWVSISDASVANDDEKSQGGFLIAFADKAIKDGGLHDFSVNSWKSHRVRRVVKASWGSEALAMDDGLAELEWIRALYTEAVVPNSTVLDGTRFGDDESVAIVRQCDPQDPTILVTDARALYDLFHRRSGAAGLCRRAQIDVSVMSSSAKALRAEVHWLPGKHMLADALTKRLGNSALVRKVLSLGKYALKRDGLEMLLDLEAPPDGCDAVDGQPRSS</sequence>
<keyword evidence="2" id="KW-1185">Reference proteome</keyword>
<reference evidence="1 2" key="1">
    <citation type="submission" date="2016-02" db="EMBL/GenBank/DDBJ databases">
        <title>Genome analysis of coral dinoflagellate symbionts highlights evolutionary adaptations to a symbiotic lifestyle.</title>
        <authorList>
            <person name="Aranda M."/>
            <person name="Li Y."/>
            <person name="Liew Y.J."/>
            <person name="Baumgarten S."/>
            <person name="Simakov O."/>
            <person name="Wilson M."/>
            <person name="Piel J."/>
            <person name="Ashoor H."/>
            <person name="Bougouffa S."/>
            <person name="Bajic V.B."/>
            <person name="Ryu T."/>
            <person name="Ravasi T."/>
            <person name="Bayer T."/>
            <person name="Micklem G."/>
            <person name="Kim H."/>
            <person name="Bhak J."/>
            <person name="Lajeunesse T.C."/>
            <person name="Voolstra C.R."/>
        </authorList>
    </citation>
    <scope>NUCLEOTIDE SEQUENCE [LARGE SCALE GENOMIC DNA]</scope>
    <source>
        <strain evidence="1 2">CCMP2467</strain>
    </source>
</reference>
<feature type="non-terminal residue" evidence="1">
    <location>
        <position position="1"/>
    </location>
</feature>
<protein>
    <submittedName>
        <fullName evidence="1">Retrovirus-related Pol polyprotein from transposon TNT 1-94</fullName>
    </submittedName>
</protein>
<accession>A0A1Q9BQS2</accession>
<organism evidence="1 2">
    <name type="scientific">Symbiodinium microadriaticum</name>
    <name type="common">Dinoflagellate</name>
    <name type="synonym">Zooxanthella microadriatica</name>
    <dbReference type="NCBI Taxonomy" id="2951"/>
    <lineage>
        <taxon>Eukaryota</taxon>
        <taxon>Sar</taxon>
        <taxon>Alveolata</taxon>
        <taxon>Dinophyceae</taxon>
        <taxon>Suessiales</taxon>
        <taxon>Symbiodiniaceae</taxon>
        <taxon>Symbiodinium</taxon>
    </lineage>
</organism>
<dbReference type="AlphaFoldDB" id="A0A1Q9BQS2"/>
<dbReference type="EMBL" id="LSRX01006679">
    <property type="protein sequence ID" value="OLP73011.1"/>
    <property type="molecule type" value="Genomic_DNA"/>
</dbReference>
<name>A0A1Q9BQS2_SYMMI</name>
<evidence type="ECO:0000313" key="1">
    <source>
        <dbReference type="EMBL" id="OLP73011.1"/>
    </source>
</evidence>